<evidence type="ECO:0000256" key="1">
    <source>
        <dbReference type="ARBA" id="ARBA00004651"/>
    </source>
</evidence>
<keyword evidence="14" id="KW-1185">Reference proteome</keyword>
<evidence type="ECO:0000256" key="10">
    <source>
        <dbReference type="ARBA" id="ARBA00042973"/>
    </source>
</evidence>
<evidence type="ECO:0000256" key="11">
    <source>
        <dbReference type="SAM" id="MobiDB-lite"/>
    </source>
</evidence>
<evidence type="ECO:0000256" key="12">
    <source>
        <dbReference type="SAM" id="Phobius"/>
    </source>
</evidence>
<evidence type="ECO:0000256" key="7">
    <source>
        <dbReference type="ARBA" id="ARBA00023136"/>
    </source>
</evidence>
<dbReference type="GO" id="GO:0005385">
    <property type="term" value="F:zinc ion transmembrane transporter activity"/>
    <property type="evidence" value="ECO:0007669"/>
    <property type="project" value="TreeGrafter"/>
</dbReference>
<evidence type="ECO:0000256" key="9">
    <source>
        <dbReference type="ARBA" id="ARBA00042540"/>
    </source>
</evidence>
<reference evidence="13" key="1">
    <citation type="submission" date="2023-07" db="EMBL/GenBank/DDBJ databases">
        <title>Chromosome-level genome assembly of Artemia franciscana.</title>
        <authorList>
            <person name="Jo E."/>
        </authorList>
    </citation>
    <scope>NUCLEOTIDE SEQUENCE</scope>
    <source>
        <tissue evidence="13">Whole body</tissue>
    </source>
</reference>
<comment type="caution">
    <text evidence="13">The sequence shown here is derived from an EMBL/GenBank/DDBJ whole genome shotgun (WGS) entry which is preliminary data.</text>
</comment>
<keyword evidence="3" id="KW-1003">Cell membrane</keyword>
<dbReference type="GO" id="GO:0005886">
    <property type="term" value="C:plasma membrane"/>
    <property type="evidence" value="ECO:0007669"/>
    <property type="project" value="UniProtKB-SubCell"/>
</dbReference>
<evidence type="ECO:0000256" key="2">
    <source>
        <dbReference type="ARBA" id="ARBA00006939"/>
    </source>
</evidence>
<name>A0AA88HUZ7_ARTSF</name>
<keyword evidence="4 12" id="KW-0812">Transmembrane</keyword>
<dbReference type="PANTHER" id="PTHR11040">
    <property type="entry name" value="ZINC/IRON TRANSPORTER"/>
    <property type="match status" value="1"/>
</dbReference>
<gene>
    <name evidence="13" type="ORF">QYM36_008831</name>
</gene>
<evidence type="ECO:0000256" key="6">
    <source>
        <dbReference type="ARBA" id="ARBA00022989"/>
    </source>
</evidence>
<feature type="transmembrane region" description="Helical" evidence="12">
    <location>
        <begin position="77"/>
        <end position="96"/>
    </location>
</feature>
<keyword evidence="5" id="KW-0862">Zinc</keyword>
<feature type="transmembrane region" description="Helical" evidence="12">
    <location>
        <begin position="306"/>
        <end position="325"/>
    </location>
</feature>
<feature type="transmembrane region" description="Helical" evidence="12">
    <location>
        <begin position="43"/>
        <end position="65"/>
    </location>
</feature>
<sequence length="326" mass="34415">MLAGYNPITQAFLGTLLTWGLTALGSGLVVVFSQTNSKLQRKLLDGSLGFAAGVMLAASYFSLLAPAVESAESSGTYGSFSFVPVVIGFALGSLFVQLADHIISKTGVEAPLVDLANVTEEIGKRSPSPAYEVYEVHSLQANGTELRHRHPNRTEDGPSELGFSEEEKKTRLDQWKRILLLIVAITVHNIPEGLAVGVGFGAIGTTPGATLENARNLAIGIGIQNFPEGLAVSLPLRAAGFSTFKSFWYGQLSGIVEPIAGVLGAAAVQYMTPLLPYALSFAAGAMIFVVFDDILPEARNSGNGKLATWMSVFGFVTMMSLDVGLG</sequence>
<evidence type="ECO:0000256" key="5">
    <source>
        <dbReference type="ARBA" id="ARBA00022833"/>
    </source>
</evidence>
<comment type="subcellular location">
    <subcellularLocation>
        <location evidence="1">Cell membrane</location>
        <topology evidence="1">Multi-pass membrane protein</topology>
    </subcellularLocation>
</comment>
<keyword evidence="7 12" id="KW-0472">Membrane</keyword>
<feature type="transmembrane region" description="Helical" evidence="12">
    <location>
        <begin position="248"/>
        <end position="268"/>
    </location>
</feature>
<dbReference type="AlphaFoldDB" id="A0AA88HUZ7"/>
<keyword evidence="6 12" id="KW-1133">Transmembrane helix</keyword>
<comment type="similarity">
    <text evidence="2">Belongs to the ZIP transporter (TC 2.A.5) family.</text>
</comment>
<dbReference type="PANTHER" id="PTHR11040:SF211">
    <property type="entry name" value="ZINC TRANSPORTER ZIP11"/>
    <property type="match status" value="1"/>
</dbReference>
<feature type="transmembrane region" description="Helical" evidence="12">
    <location>
        <begin position="178"/>
        <end position="205"/>
    </location>
</feature>
<evidence type="ECO:0000313" key="13">
    <source>
        <dbReference type="EMBL" id="KAK2714399.1"/>
    </source>
</evidence>
<protein>
    <recommendedName>
        <fullName evidence="8">Zinc transporter ZIP11</fullName>
    </recommendedName>
    <alternativeName>
        <fullName evidence="9">Solute carrier family 39 member 11</fullName>
    </alternativeName>
    <alternativeName>
        <fullName evidence="10">Zrt- and Irt-like protein 11</fullName>
    </alternativeName>
</protein>
<evidence type="ECO:0000313" key="14">
    <source>
        <dbReference type="Proteomes" id="UP001187531"/>
    </source>
</evidence>
<feature type="region of interest" description="Disordered" evidence="11">
    <location>
        <begin position="144"/>
        <end position="166"/>
    </location>
</feature>
<evidence type="ECO:0000256" key="3">
    <source>
        <dbReference type="ARBA" id="ARBA00022475"/>
    </source>
</evidence>
<evidence type="ECO:0000256" key="8">
    <source>
        <dbReference type="ARBA" id="ARBA00040593"/>
    </source>
</evidence>
<organism evidence="13 14">
    <name type="scientific">Artemia franciscana</name>
    <name type="common">Brine shrimp</name>
    <name type="synonym">Artemia sanfranciscana</name>
    <dbReference type="NCBI Taxonomy" id="6661"/>
    <lineage>
        <taxon>Eukaryota</taxon>
        <taxon>Metazoa</taxon>
        <taxon>Ecdysozoa</taxon>
        <taxon>Arthropoda</taxon>
        <taxon>Crustacea</taxon>
        <taxon>Branchiopoda</taxon>
        <taxon>Anostraca</taxon>
        <taxon>Artemiidae</taxon>
        <taxon>Artemia</taxon>
    </lineage>
</organism>
<dbReference type="EMBL" id="JAVRJZ010000013">
    <property type="protein sequence ID" value="KAK2714399.1"/>
    <property type="molecule type" value="Genomic_DNA"/>
</dbReference>
<dbReference type="Proteomes" id="UP001187531">
    <property type="component" value="Unassembled WGS sequence"/>
</dbReference>
<feature type="transmembrane region" description="Helical" evidence="12">
    <location>
        <begin position="12"/>
        <end position="31"/>
    </location>
</feature>
<dbReference type="InterPro" id="IPR003689">
    <property type="entry name" value="ZIP"/>
</dbReference>
<evidence type="ECO:0000256" key="4">
    <source>
        <dbReference type="ARBA" id="ARBA00022692"/>
    </source>
</evidence>
<accession>A0AA88HUZ7</accession>
<dbReference type="Pfam" id="PF02535">
    <property type="entry name" value="Zip"/>
    <property type="match status" value="1"/>
</dbReference>
<proteinExistence type="inferred from homology"/>
<feature type="transmembrane region" description="Helical" evidence="12">
    <location>
        <begin position="274"/>
        <end position="294"/>
    </location>
</feature>